<dbReference type="PANTHER" id="PTHR31377:SF0">
    <property type="entry name" value="AGMATINE DEIMINASE-RELATED"/>
    <property type="match status" value="1"/>
</dbReference>
<dbReference type="AlphaFoldDB" id="A0A8H6PKY5"/>
<keyword evidence="1" id="KW-0378">Hydrolase</keyword>
<dbReference type="PANTHER" id="PTHR31377">
    <property type="entry name" value="AGMATINE DEIMINASE-RELATED"/>
    <property type="match status" value="1"/>
</dbReference>
<dbReference type="SUPFAM" id="SSF55909">
    <property type="entry name" value="Pentein"/>
    <property type="match status" value="1"/>
</dbReference>
<evidence type="ECO:0000256" key="1">
    <source>
        <dbReference type="ARBA" id="ARBA00022801"/>
    </source>
</evidence>
<sequence>MILSVIRPTLTASPINTASIPSRQMHQVKKQFVQSTQVSTTNVNMNFSRTMSKAASTVGQSAGRYIYPAETSRHLATILGFPSRYSIASAYYDSACTDIANLASAISAFEPVRLYSRPEDLPKAQSMVNQAIPKYTGNASNISFIPFPTNHLWVRDTGPVYVLPADGDTRSRRFAINFRFREWGKREEMGSADRAADGLDWSTMTTEQLDENASFARRVIESDTSPSPVTLVESRICLEGGALVVDGDGTLLATESSIINDNRNSRLSRSEIETELRRLLGVDKIIWFPGRKGLDITDVHADAEVNFIRPGVVVLSRPHASVPRPWLEVYEEIREILSRSVDAKGRPFEIHTVDEPEPSFVGELSYDEPATNYVNFYFVNGGLILPQFGDEVRDREAVETFQKLCPGRVIRPVYVHTLPLAGGVIHCATQPVIAVEED</sequence>
<organism evidence="3 5">
    <name type="scientific">Aspergillus hiratsukae</name>
    <dbReference type="NCBI Taxonomy" id="1194566"/>
    <lineage>
        <taxon>Eukaryota</taxon>
        <taxon>Fungi</taxon>
        <taxon>Dikarya</taxon>
        <taxon>Ascomycota</taxon>
        <taxon>Pezizomycotina</taxon>
        <taxon>Eurotiomycetes</taxon>
        <taxon>Eurotiomycetidae</taxon>
        <taxon>Eurotiales</taxon>
        <taxon>Aspergillaceae</taxon>
        <taxon>Aspergillus</taxon>
        <taxon>Aspergillus subgen. Fumigati</taxon>
    </lineage>
</organism>
<dbReference type="OrthoDB" id="544103at2759"/>
<keyword evidence="4" id="KW-1185">Reference proteome</keyword>
<dbReference type="GO" id="GO:0009446">
    <property type="term" value="P:putrescine biosynthetic process"/>
    <property type="evidence" value="ECO:0007669"/>
    <property type="project" value="InterPro"/>
</dbReference>
<evidence type="ECO:0000313" key="2">
    <source>
        <dbReference type="EMBL" id="KAF7114699.1"/>
    </source>
</evidence>
<evidence type="ECO:0000313" key="3">
    <source>
        <dbReference type="EMBL" id="KAF7156204.1"/>
    </source>
</evidence>
<dbReference type="Gene3D" id="3.75.10.10">
    <property type="entry name" value="L-arginine/glycine Amidinotransferase, Chain A"/>
    <property type="match status" value="1"/>
</dbReference>
<dbReference type="Proteomes" id="UP000662466">
    <property type="component" value="Unassembled WGS sequence"/>
</dbReference>
<comment type="caution">
    <text evidence="3">The sequence shown here is derived from an EMBL/GenBank/DDBJ whole genome shotgun (WGS) entry which is preliminary data.</text>
</comment>
<gene>
    <name evidence="2" type="ORF">CNMCM5793_009650</name>
    <name evidence="3" type="ORF">CNMCM6106_009269</name>
</gene>
<dbReference type="Proteomes" id="UP000630445">
    <property type="component" value="Unassembled WGS sequence"/>
</dbReference>
<evidence type="ECO:0000313" key="5">
    <source>
        <dbReference type="Proteomes" id="UP000662466"/>
    </source>
</evidence>
<dbReference type="GO" id="GO:0047632">
    <property type="term" value="F:agmatine deiminase activity"/>
    <property type="evidence" value="ECO:0007669"/>
    <property type="project" value="TreeGrafter"/>
</dbReference>
<reference evidence="3" key="1">
    <citation type="submission" date="2020-06" db="EMBL/GenBank/DDBJ databases">
        <title>Draft genome sequences of strains closely related to Aspergillus parafelis and Aspergillus hiratsukae.</title>
        <authorList>
            <person name="Dos Santos R.A.C."/>
            <person name="Rivero-Menendez O."/>
            <person name="Steenwyk J.L."/>
            <person name="Mead M.E."/>
            <person name="Goldman G.H."/>
            <person name="Alastruey-Izquierdo A."/>
            <person name="Rokas A."/>
        </authorList>
    </citation>
    <scope>NUCLEOTIDE SEQUENCE</scope>
    <source>
        <strain evidence="2">CNM-CM5793</strain>
        <strain evidence="3">CNM-CM6106</strain>
    </source>
</reference>
<protein>
    <recommendedName>
        <fullName evidence="6">Porphyromonas-type peptidyl-arginine deiminase superfamily</fullName>
    </recommendedName>
</protein>
<dbReference type="GO" id="GO:0004668">
    <property type="term" value="F:protein-arginine deiminase activity"/>
    <property type="evidence" value="ECO:0007669"/>
    <property type="project" value="InterPro"/>
</dbReference>
<name>A0A8H6PKY5_9EURO</name>
<dbReference type="EMBL" id="JACBAF010002313">
    <property type="protein sequence ID" value="KAF7156204.1"/>
    <property type="molecule type" value="Genomic_DNA"/>
</dbReference>
<evidence type="ECO:0008006" key="6">
    <source>
        <dbReference type="Google" id="ProtNLM"/>
    </source>
</evidence>
<dbReference type="EMBL" id="JACBAD010002122">
    <property type="protein sequence ID" value="KAF7114699.1"/>
    <property type="molecule type" value="Genomic_DNA"/>
</dbReference>
<proteinExistence type="predicted"/>
<accession>A0A8H6PKY5</accession>
<evidence type="ECO:0000313" key="4">
    <source>
        <dbReference type="Proteomes" id="UP000630445"/>
    </source>
</evidence>
<dbReference type="InterPro" id="IPR007466">
    <property type="entry name" value="Peptidyl-Arg-deiminase_porph"/>
</dbReference>
<dbReference type="Pfam" id="PF04371">
    <property type="entry name" value="PAD_porph"/>
    <property type="match status" value="1"/>
</dbReference>